<feature type="compositionally biased region" description="Basic and acidic residues" evidence="1">
    <location>
        <begin position="933"/>
        <end position="943"/>
    </location>
</feature>
<sequence>MQEFRERIQPTMAGPTWDSHEDFCTKQQQFLTAIVGTTQDSTRIKSSVGTTRRRHVFQAASPEKAVRPLVNLSCVQLESQSTSEFNPRCLLQDDKGETTILAVHSKDTPTATYTPKQLKWDEITIPDQWKIEITQPPRNFEQKNISKIIEQKDGKILLRFGSYRDPLPPRISSYHSRASFSEYRTGQSSTNSETESPMTASDYIKNQPHLQGRTLTPNPYSALAEYPPLSYSKAVSEKSSKMEAQSSTATPNTTSNTTPNTKPVYYTKPYKQHLMTTPYTKPVNLTELKTFINRVFYEDSPWPTDNITKNQSFYEYILVDSKSIEITHYKDKTNPNLINYSTCKFLRICSTQDLGFIHHHTTKPFSTPGYHIDGYTYTDYKNAFFRAFLLRPYDHSWFFSFDQNCTKTIPGWFNEWWYWYGPADPIYPDQVLKTSYLFYKKHVFDQPVGPLNKIWFHIDMGIPWICSWHFTLAIALQDMPYSLLREFRVKWWEKYNLDRCSLAGIQKYFQITNQAKTAIQTISKSIPLLNPTQISQTNPSPQKRPTSSPTSSTTSSSSQKSSRKEKMKKLIAEMLTQFEAEHDDTDDDNQQVDIMQPEDPYGGPLGQDPVYLYNKTRGKAMQEFRERIQPTMAGPTWDSHEDFCTKQQQFLTAIVGTTQDSTRIKSSVGTTRRRHTRGKAMQEFRERIQPTMAGPTWDSHEDFCTKQQQFLTAIVGTTQDSTRIKSSVGTTRRRHVFQAASPEKAVRPLVNLSCVQLESQSTSEFNPRCLLQDDKGETTILAVHSKDTPTATYTPKQLKWDEITIPDQWKIEITQPPRNFEQKNISKIIEQKDGKILLRFGSYRDPLPPRISSYHSRASFSEYRTGQSSTNSETESVNQNTKQDEPIRFKAPIAEPDQDAYPTSPTPSDFRSINVITKKYEIDKQYIREDFYSKENEEKRTSDYIKNQPHLQGRTLTPNPYSALAEYPPLSYSKAVSEKSSKMEAQSSTATPNTTSNTTPNTKPVYYTKPYKQHLMTTPYTKPVNLTELKTFINRVFYEDSPWPTDNITKNQSFYEYILVDSKSIEITHYKDKTNPNLINYSTCKFLRICSTQDLGFIHHHTTKPFSTPGYHIDGYTYTDYKNAFFRAFLLRPYDHSWFFSFDQNCTKTIPGWFNEWWYWYGPADPIYPDQVLKTSYPFYKKHVFDQPVGPLNKIWFHIDMGIPWICSWHFTLAIALQDMPYSLLREFRVKWWEKYNLDRCSLAGIQKYFQITNQAKTAIQTISKSIPLLNPTQISQTNPSPQKRPTSSPTSSTTSSSSQKSSRKEKMKKLIAEMLTQFEAEHDDTDDDNQQVDIMQPEDPYGGPLGQDPVYLYNKTRGKAMQEFRERIQPTMAGPTWDPHEDFCTKQQQFLTAIVGTTQDSTRIKSSVGTTRRRHVFQAASPEKAVRPLVNLSCVQLESQSTSEFNPRCLLQDDKGETTILAVHSKDTPTATYTPKQLKWDEITIPDQWKIEITQPPRNFEQKNISKIIEQKDGKILLSRQQQAATLFVASSAAEASAAELRWVEASALEFGNYLPQSISEFNPRCLLQDDKGETTILAVHSKDTPTATYTPKQLKWDEITIPDQWKIEITQPPRNFEQKNISKIIEQKDGKILLRFGSYRDPLPPRISSYHSRASFSEYRTGQSSTNSETESVNQNTKQDEPIRFKAPIAEPDQDAYPTSPTPSDFRSINQSLKSHQRWKHNHLQQHIMTTPYTKPVNLTQLKTFINRVFYEDSPWPTDNITKNQSFYEYILVDSKSIEITHYKDKTNPNLINYSTCKFLRICSTQDLGFIHHHTTKPFSTPGYHIDGYTYTDYKNAFFRAFLLRPYDHSWFFSFDQNCTKTIPGWFNEWWYWYGPADPIYPDQVLKTSYPFYKKHVFDQPVGPLNKIWFHIDMGIPWICSWHFTLAIALQDMPYSLLREFRVKWWEKYNLDRCSLAGIQKYFQITNQAKPAIQTISKSIPLLNPTQISQTNPSPQKRPTSSPTSSTTSSSSQKSSRKEKMKKLIAEMLTQF</sequence>
<feature type="compositionally biased region" description="Polar residues" evidence="1">
    <location>
        <begin position="1652"/>
        <end position="1679"/>
    </location>
</feature>
<feature type="region of interest" description="Disordered" evidence="1">
    <location>
        <begin position="978"/>
        <end position="1005"/>
    </location>
</feature>
<feature type="region of interest" description="Disordered" evidence="1">
    <location>
        <begin position="854"/>
        <end position="912"/>
    </location>
</feature>
<dbReference type="PANTHER" id="PTHR48434">
    <property type="entry name" value="(RAPE) HYPOTHETICAL PROTEIN"/>
    <property type="match status" value="1"/>
</dbReference>
<name>A0ABQ7M5A2_BRACM</name>
<feature type="compositionally biased region" description="Low complexity" evidence="1">
    <location>
        <begin position="246"/>
        <end position="263"/>
    </location>
</feature>
<evidence type="ECO:0000313" key="2">
    <source>
        <dbReference type="EMBL" id="KAG5393223.1"/>
    </source>
</evidence>
<evidence type="ECO:0000313" key="3">
    <source>
        <dbReference type="Proteomes" id="UP000823674"/>
    </source>
</evidence>
<dbReference type="EMBL" id="JADBGQ010000006">
    <property type="protein sequence ID" value="KAG5393223.1"/>
    <property type="molecule type" value="Genomic_DNA"/>
</dbReference>
<feature type="compositionally biased region" description="Low complexity" evidence="1">
    <location>
        <begin position="987"/>
        <end position="1004"/>
    </location>
</feature>
<accession>A0ABQ7M5A2</accession>
<dbReference type="PANTHER" id="PTHR48434:SF1">
    <property type="entry name" value="(RAPE) HYPOTHETICAL PROTEIN"/>
    <property type="match status" value="1"/>
</dbReference>
<protein>
    <submittedName>
        <fullName evidence="2">Uncharacterized protein</fullName>
    </submittedName>
</protein>
<gene>
    <name evidence="2" type="primary">A06g504100.1_BraROA</name>
    <name evidence="2" type="ORF">IGI04_023186</name>
</gene>
<reference evidence="2 3" key="1">
    <citation type="submission" date="2021-03" db="EMBL/GenBank/DDBJ databases">
        <authorList>
            <person name="King G.J."/>
            <person name="Bancroft I."/>
            <person name="Baten A."/>
            <person name="Bloomfield J."/>
            <person name="Borpatragohain P."/>
            <person name="He Z."/>
            <person name="Irish N."/>
            <person name="Irwin J."/>
            <person name="Liu K."/>
            <person name="Mauleon R.P."/>
            <person name="Moore J."/>
            <person name="Morris R."/>
            <person name="Ostergaard L."/>
            <person name="Wang B."/>
            <person name="Wells R."/>
        </authorList>
    </citation>
    <scope>NUCLEOTIDE SEQUENCE [LARGE SCALE GENOMIC DNA]</scope>
    <source>
        <strain evidence="2">R-o-18</strain>
        <tissue evidence="2">Leaf</tissue>
    </source>
</reference>
<feature type="region of interest" description="Disordered" evidence="1">
    <location>
        <begin position="1986"/>
        <end position="2022"/>
    </location>
</feature>
<feature type="region of interest" description="Disordered" evidence="1">
    <location>
        <begin position="530"/>
        <end position="566"/>
    </location>
</feature>
<feature type="region of interest" description="Disordered" evidence="1">
    <location>
        <begin position="178"/>
        <end position="199"/>
    </location>
</feature>
<feature type="compositionally biased region" description="Low complexity" evidence="1">
    <location>
        <begin position="1995"/>
        <end position="2016"/>
    </location>
</feature>
<proteinExistence type="predicted"/>
<organism evidence="2 3">
    <name type="scientific">Brassica rapa subsp. trilocularis</name>
    <dbReference type="NCBI Taxonomy" id="1813537"/>
    <lineage>
        <taxon>Eukaryota</taxon>
        <taxon>Viridiplantae</taxon>
        <taxon>Streptophyta</taxon>
        <taxon>Embryophyta</taxon>
        <taxon>Tracheophyta</taxon>
        <taxon>Spermatophyta</taxon>
        <taxon>Magnoliopsida</taxon>
        <taxon>eudicotyledons</taxon>
        <taxon>Gunneridae</taxon>
        <taxon>Pentapetalae</taxon>
        <taxon>rosids</taxon>
        <taxon>malvids</taxon>
        <taxon>Brassicales</taxon>
        <taxon>Brassicaceae</taxon>
        <taxon>Brassiceae</taxon>
        <taxon>Brassica</taxon>
    </lineage>
</organism>
<dbReference type="Proteomes" id="UP000823674">
    <property type="component" value="Chromosome A06"/>
</dbReference>
<feature type="compositionally biased region" description="Low complexity" evidence="1">
    <location>
        <begin position="1280"/>
        <end position="1301"/>
    </location>
</feature>
<keyword evidence="3" id="KW-1185">Reference proteome</keyword>
<feature type="region of interest" description="Disordered" evidence="1">
    <location>
        <begin position="662"/>
        <end position="681"/>
    </location>
</feature>
<feature type="region of interest" description="Disordered" evidence="1">
    <location>
        <begin position="237"/>
        <end position="264"/>
    </location>
</feature>
<feature type="region of interest" description="Disordered" evidence="1">
    <location>
        <begin position="933"/>
        <end position="962"/>
    </location>
</feature>
<evidence type="ECO:0000256" key="1">
    <source>
        <dbReference type="SAM" id="MobiDB-lite"/>
    </source>
</evidence>
<comment type="caution">
    <text evidence="2">The sequence shown here is derived from an EMBL/GenBank/DDBJ whole genome shotgun (WGS) entry which is preliminary data.</text>
</comment>
<feature type="compositionally biased region" description="Polar residues" evidence="1">
    <location>
        <begin position="901"/>
        <end position="912"/>
    </location>
</feature>
<feature type="compositionally biased region" description="Polar residues" evidence="1">
    <location>
        <begin position="1699"/>
        <end position="1710"/>
    </location>
</feature>
<feature type="region of interest" description="Disordered" evidence="1">
    <location>
        <begin position="1271"/>
        <end position="1307"/>
    </location>
</feature>
<feature type="compositionally biased region" description="Low complexity" evidence="1">
    <location>
        <begin position="539"/>
        <end position="560"/>
    </location>
</feature>
<feature type="region of interest" description="Disordered" evidence="1">
    <location>
        <begin position="1652"/>
        <end position="1710"/>
    </location>
</feature>
<feature type="compositionally biased region" description="Polar residues" evidence="1">
    <location>
        <begin position="854"/>
        <end position="881"/>
    </location>
</feature>